<feature type="transmembrane region" description="Helical" evidence="18">
    <location>
        <begin position="78"/>
        <end position="98"/>
    </location>
</feature>
<protein>
    <recommendedName>
        <fullName evidence="5">Magnesium-transporting ATPase, P-type 1</fullName>
        <ecNumber evidence="4">7.2.2.14</ecNumber>
    </recommendedName>
    <alternativeName>
        <fullName evidence="16">Mg(2+) transport ATPase, P-type 1</fullName>
    </alternativeName>
</protein>
<dbReference type="SFLD" id="SFLDS00003">
    <property type="entry name" value="Haloacid_Dehalogenase"/>
    <property type="match status" value="1"/>
</dbReference>
<dbReference type="InterPro" id="IPR018303">
    <property type="entry name" value="ATPase_P-typ_P_site"/>
</dbReference>
<keyword evidence="12" id="KW-0460">Magnesium</keyword>
<comment type="catalytic activity">
    <reaction evidence="17">
        <text>Mg(2+)(out) + ATP + H2O = Mg(2+)(in) + ADP + phosphate + H(+)</text>
        <dbReference type="Rhea" id="RHEA:10260"/>
        <dbReference type="ChEBI" id="CHEBI:15377"/>
        <dbReference type="ChEBI" id="CHEBI:15378"/>
        <dbReference type="ChEBI" id="CHEBI:18420"/>
        <dbReference type="ChEBI" id="CHEBI:30616"/>
        <dbReference type="ChEBI" id="CHEBI:43474"/>
        <dbReference type="ChEBI" id="CHEBI:456216"/>
        <dbReference type="EC" id="7.2.2.14"/>
    </reaction>
</comment>
<feature type="transmembrane region" description="Helical" evidence="18">
    <location>
        <begin position="826"/>
        <end position="845"/>
    </location>
</feature>
<evidence type="ECO:0000313" key="21">
    <source>
        <dbReference type="Proteomes" id="UP001222958"/>
    </source>
</evidence>
<keyword evidence="15 18" id="KW-0472">Membrane</keyword>
<dbReference type="Pfam" id="PF00689">
    <property type="entry name" value="Cation_ATPase_C"/>
    <property type="match status" value="1"/>
</dbReference>
<reference evidence="20" key="1">
    <citation type="submission" date="2023-04" db="EMBL/GenBank/DDBJ databases">
        <title>Epidemiological investigation of Clostridium perfringens isolated from cattle.</title>
        <authorList>
            <person name="Tian R."/>
        </authorList>
    </citation>
    <scope>NUCLEOTIDE SEQUENCE</scope>
    <source>
        <strain evidence="20">ZWCP172</strain>
    </source>
</reference>
<proteinExistence type="inferred from homology"/>
<evidence type="ECO:0000313" key="20">
    <source>
        <dbReference type="EMBL" id="MDH2335897.1"/>
    </source>
</evidence>
<dbReference type="InterPro" id="IPR001757">
    <property type="entry name" value="P_typ_ATPase"/>
</dbReference>
<comment type="similarity">
    <text evidence="3">Belongs to the cation transport ATPase (P-type) (TC 3.A.3) family. Type IIIB subfamily.</text>
</comment>
<sequence length="858" mass="95064">MKKRTEQKVINEVLINERLIKASKMSKENLLKEMKNTLSGYSKEEVERRIYKYGKNVVSHEKGDSVLKRLIESFINPFTVVLFILAIISAFTDIILQAPKDRSYSTVVIIITMVTISGILKFVQESKSNNSAEKLKDMIKVAATVERRGKKEIELSQIVPGDIVYLSAGDMIPADVRIISSKDLFVSQASLTGESEPVEKFSKEINSNINSPLESTNLGFMGSNVISGSALCVVISTGDYTYFGSMANTITDDKVVTSFEKGVNSVSWLLIKFMMCMVPVVFFANGLTKGDWGESFLFALSVAVGLTPEMLPMIVTTNLAKGAVKMAKKKTVVKSLNSMQNFGAMDVLCTDKTGTLTEDKIVLQYHLDVQGNEDERVLRHAFLNSFFQTGLKNLMDLAIIDEAKKLNLSYLKEKYIKVDEIPFDFNRRRMSVVIKDKDGKTQLITKGAVERLNNQGMRVIAVSQKTNPSVEGVFSVADEANMVLMGYLAFLDPPKKSTLSAIKALNENGVSVKVLTGDNDGVTKCICKQVGIEVENILLGSQISEMDDEELKKAVEKINVFAKLSPKQKARIVETLRENGHTVGFMGDGINDAAAMCEADVGISVDTAVDIAKESADIILLQKDLMVLEQGVIEGRRTFGNIIKYIKMTASSNFGNMLSVVIASVFLPFLPMLPIQILALNLIYDISCISIPWDNMDEEYLRKPRKWDASSIGKFMIWIGPTSSVFDIVTYIIMFFIICPSVAGGHYGAAGVDNLLFISVFNTGWFVESLWSQTLVIHMIRTPKLPFIESIASLPVLAITTLSIIIGTVIPYTFLGTSLGMSRLPYTYFPWLLGIVVCYMILATIMKSVFRKHYGELL</sequence>
<keyword evidence="10" id="KW-0547">Nucleotide-binding</keyword>
<name>A0AAP4EDH3_CLOPF</name>
<dbReference type="RefSeq" id="WP_279857384.1">
    <property type="nucleotide sequence ID" value="NZ_JARVUX010000002.1"/>
</dbReference>
<dbReference type="InterPro" id="IPR023214">
    <property type="entry name" value="HAD_sf"/>
</dbReference>
<evidence type="ECO:0000256" key="1">
    <source>
        <dbReference type="ARBA" id="ARBA00003954"/>
    </source>
</evidence>
<keyword evidence="6" id="KW-1003">Cell membrane</keyword>
<dbReference type="SFLD" id="SFLDG00002">
    <property type="entry name" value="C1.7:_P-type_atpase_like"/>
    <property type="match status" value="1"/>
</dbReference>
<evidence type="ECO:0000256" key="17">
    <source>
        <dbReference type="ARBA" id="ARBA00047295"/>
    </source>
</evidence>
<evidence type="ECO:0000259" key="19">
    <source>
        <dbReference type="SMART" id="SM00831"/>
    </source>
</evidence>
<evidence type="ECO:0000256" key="11">
    <source>
        <dbReference type="ARBA" id="ARBA00022840"/>
    </source>
</evidence>
<gene>
    <name evidence="20" type="ORF">QDQ28_06810</name>
</gene>
<evidence type="ECO:0000256" key="2">
    <source>
        <dbReference type="ARBA" id="ARBA00004429"/>
    </source>
</evidence>
<dbReference type="Gene3D" id="1.20.1110.10">
    <property type="entry name" value="Calcium-transporting ATPase, transmembrane domain"/>
    <property type="match status" value="1"/>
</dbReference>
<dbReference type="NCBIfam" id="TIGR01494">
    <property type="entry name" value="ATPase_P-type"/>
    <property type="match status" value="3"/>
</dbReference>
<dbReference type="GO" id="GO:0005524">
    <property type="term" value="F:ATP binding"/>
    <property type="evidence" value="ECO:0007669"/>
    <property type="project" value="UniProtKB-KW"/>
</dbReference>
<evidence type="ECO:0000256" key="9">
    <source>
        <dbReference type="ARBA" id="ARBA00022692"/>
    </source>
</evidence>
<dbReference type="AlphaFoldDB" id="A0AAP4EDH3"/>
<dbReference type="InterPro" id="IPR008250">
    <property type="entry name" value="ATPase_P-typ_transduc_dom_A_sf"/>
</dbReference>
<dbReference type="Pfam" id="PF00122">
    <property type="entry name" value="E1-E2_ATPase"/>
    <property type="match status" value="1"/>
</dbReference>
<dbReference type="Gene3D" id="2.70.150.10">
    <property type="entry name" value="Calcium-transporting ATPase, cytoplasmic transduction domain A"/>
    <property type="match status" value="1"/>
</dbReference>
<dbReference type="InterPro" id="IPR006068">
    <property type="entry name" value="ATPase_P-typ_cation-transptr_C"/>
</dbReference>
<comment type="caution">
    <text evidence="20">The sequence shown here is derived from an EMBL/GenBank/DDBJ whole genome shotgun (WGS) entry which is preliminary data.</text>
</comment>
<dbReference type="InterPro" id="IPR059000">
    <property type="entry name" value="ATPase_P-type_domA"/>
</dbReference>
<feature type="transmembrane region" description="Helical" evidence="18">
    <location>
        <begin position="645"/>
        <end position="667"/>
    </location>
</feature>
<dbReference type="SMART" id="SM00831">
    <property type="entry name" value="Cation_ATPase_N"/>
    <property type="match status" value="1"/>
</dbReference>
<dbReference type="PROSITE" id="PS00154">
    <property type="entry name" value="ATPASE_E1_E2"/>
    <property type="match status" value="1"/>
</dbReference>
<dbReference type="Gene3D" id="3.40.50.1000">
    <property type="entry name" value="HAD superfamily/HAD-like"/>
    <property type="match status" value="1"/>
</dbReference>
<keyword evidence="14 18" id="KW-1133">Transmembrane helix</keyword>
<feature type="transmembrane region" description="Helical" evidence="18">
    <location>
        <begin position="296"/>
        <end position="320"/>
    </location>
</feature>
<evidence type="ECO:0000256" key="3">
    <source>
        <dbReference type="ARBA" id="ARBA00008746"/>
    </source>
</evidence>
<dbReference type="PANTHER" id="PTHR42861">
    <property type="entry name" value="CALCIUM-TRANSPORTING ATPASE"/>
    <property type="match status" value="1"/>
</dbReference>
<feature type="transmembrane region" description="Helical" evidence="18">
    <location>
        <begin position="792"/>
        <end position="814"/>
    </location>
</feature>
<evidence type="ECO:0000256" key="15">
    <source>
        <dbReference type="ARBA" id="ARBA00023136"/>
    </source>
</evidence>
<evidence type="ECO:0000256" key="6">
    <source>
        <dbReference type="ARBA" id="ARBA00022475"/>
    </source>
</evidence>
<evidence type="ECO:0000256" key="7">
    <source>
        <dbReference type="ARBA" id="ARBA00022519"/>
    </source>
</evidence>
<dbReference type="PRINTS" id="PR01836">
    <property type="entry name" value="MGATPASE"/>
</dbReference>
<feature type="transmembrane region" description="Helical" evidence="18">
    <location>
        <begin position="755"/>
        <end position="780"/>
    </location>
</feature>
<evidence type="ECO:0000256" key="8">
    <source>
        <dbReference type="ARBA" id="ARBA00022553"/>
    </source>
</evidence>
<evidence type="ECO:0000256" key="4">
    <source>
        <dbReference type="ARBA" id="ARBA00012786"/>
    </source>
</evidence>
<evidence type="ECO:0000256" key="16">
    <source>
        <dbReference type="ARBA" id="ARBA00029806"/>
    </source>
</evidence>
<dbReference type="GO" id="GO:0005886">
    <property type="term" value="C:plasma membrane"/>
    <property type="evidence" value="ECO:0007669"/>
    <property type="project" value="UniProtKB-SubCell"/>
</dbReference>
<dbReference type="InterPro" id="IPR006415">
    <property type="entry name" value="P-type_ATPase_IIIB"/>
</dbReference>
<keyword evidence="8" id="KW-0597">Phosphoprotein</keyword>
<dbReference type="Pfam" id="PF00690">
    <property type="entry name" value="Cation_ATPase_N"/>
    <property type="match status" value="1"/>
</dbReference>
<dbReference type="SUPFAM" id="SSF81653">
    <property type="entry name" value="Calcium ATPase, transduction domain A"/>
    <property type="match status" value="1"/>
</dbReference>
<keyword evidence="9 18" id="KW-0812">Transmembrane</keyword>
<evidence type="ECO:0000256" key="10">
    <source>
        <dbReference type="ARBA" id="ARBA00022741"/>
    </source>
</evidence>
<dbReference type="EC" id="7.2.2.14" evidence="4"/>
<evidence type="ECO:0000256" key="13">
    <source>
        <dbReference type="ARBA" id="ARBA00022967"/>
    </source>
</evidence>
<dbReference type="InterPro" id="IPR044492">
    <property type="entry name" value="P_typ_ATPase_HD_dom"/>
</dbReference>
<dbReference type="InterPro" id="IPR036412">
    <property type="entry name" value="HAD-like_sf"/>
</dbReference>
<dbReference type="Proteomes" id="UP001222958">
    <property type="component" value="Unassembled WGS sequence"/>
</dbReference>
<organism evidence="20 21">
    <name type="scientific">Clostridium perfringens</name>
    <dbReference type="NCBI Taxonomy" id="1502"/>
    <lineage>
        <taxon>Bacteria</taxon>
        <taxon>Bacillati</taxon>
        <taxon>Bacillota</taxon>
        <taxon>Clostridia</taxon>
        <taxon>Eubacteriales</taxon>
        <taxon>Clostridiaceae</taxon>
        <taxon>Clostridium</taxon>
    </lineage>
</organism>
<keyword evidence="11" id="KW-0067">ATP-binding</keyword>
<feature type="transmembrane region" description="Helical" evidence="18">
    <location>
        <begin position="266"/>
        <end position="284"/>
    </location>
</feature>
<dbReference type="SUPFAM" id="SSF56784">
    <property type="entry name" value="HAD-like"/>
    <property type="match status" value="1"/>
</dbReference>
<dbReference type="CDD" id="cd02077">
    <property type="entry name" value="P-type_ATPase_Mg"/>
    <property type="match status" value="1"/>
</dbReference>
<feature type="transmembrane region" description="Helical" evidence="18">
    <location>
        <begin position="715"/>
        <end position="743"/>
    </location>
</feature>
<dbReference type="InterPro" id="IPR023298">
    <property type="entry name" value="ATPase_P-typ_TM_dom_sf"/>
</dbReference>
<accession>A0AAP4EDH3</accession>
<dbReference type="Gene3D" id="3.40.1110.10">
    <property type="entry name" value="Calcium-transporting ATPase, cytoplasmic domain N"/>
    <property type="match status" value="1"/>
</dbReference>
<dbReference type="EMBL" id="JARVUX010000002">
    <property type="protein sequence ID" value="MDH2335897.1"/>
    <property type="molecule type" value="Genomic_DNA"/>
</dbReference>
<dbReference type="SFLD" id="SFLDF00027">
    <property type="entry name" value="p-type_atpase"/>
    <property type="match status" value="1"/>
</dbReference>
<dbReference type="GO" id="GO:0016887">
    <property type="term" value="F:ATP hydrolysis activity"/>
    <property type="evidence" value="ECO:0007669"/>
    <property type="project" value="InterPro"/>
</dbReference>
<dbReference type="GO" id="GO:0015444">
    <property type="term" value="F:P-type magnesium transporter activity"/>
    <property type="evidence" value="ECO:0007669"/>
    <property type="project" value="UniProtKB-EC"/>
</dbReference>
<evidence type="ECO:0000256" key="12">
    <source>
        <dbReference type="ARBA" id="ARBA00022842"/>
    </source>
</evidence>
<evidence type="ECO:0000256" key="14">
    <source>
        <dbReference type="ARBA" id="ARBA00022989"/>
    </source>
</evidence>
<comment type="subcellular location">
    <subcellularLocation>
        <location evidence="2">Cell inner membrane</location>
        <topology evidence="2">Multi-pass membrane protein</topology>
    </subcellularLocation>
</comment>
<keyword evidence="7" id="KW-0997">Cell inner membrane</keyword>
<feature type="transmembrane region" description="Helical" evidence="18">
    <location>
        <begin position="104"/>
        <end position="123"/>
    </location>
</feature>
<comment type="function">
    <text evidence="1">Mediates magnesium influx to the cytosol.</text>
</comment>
<feature type="domain" description="Cation-transporting P-type ATPase N-terminal" evidence="19">
    <location>
        <begin position="21"/>
        <end position="94"/>
    </location>
</feature>
<dbReference type="InterPro" id="IPR004014">
    <property type="entry name" value="ATPase_P-typ_cation-transptr_N"/>
</dbReference>
<dbReference type="Pfam" id="PF00702">
    <property type="entry name" value="Hydrolase"/>
    <property type="match status" value="1"/>
</dbReference>
<dbReference type="SUPFAM" id="SSF81665">
    <property type="entry name" value="Calcium ATPase, transmembrane domain M"/>
    <property type="match status" value="1"/>
</dbReference>
<evidence type="ECO:0000256" key="18">
    <source>
        <dbReference type="SAM" id="Phobius"/>
    </source>
</evidence>
<keyword evidence="13" id="KW-1278">Translocase</keyword>
<dbReference type="InterPro" id="IPR023299">
    <property type="entry name" value="ATPase_P-typ_cyto_dom_N"/>
</dbReference>
<evidence type="ECO:0000256" key="5">
    <source>
        <dbReference type="ARBA" id="ARBA00013555"/>
    </source>
</evidence>